<dbReference type="InterPro" id="IPR003661">
    <property type="entry name" value="HisK_dim/P_dom"/>
</dbReference>
<dbReference type="EC" id="2.7.13.3" evidence="3"/>
<dbReference type="InterPro" id="IPR050736">
    <property type="entry name" value="Sensor_HK_Regulatory"/>
</dbReference>
<keyword evidence="7" id="KW-0418">Kinase</keyword>
<dbReference type="GO" id="GO:0000155">
    <property type="term" value="F:phosphorelay sensor kinase activity"/>
    <property type="evidence" value="ECO:0007669"/>
    <property type="project" value="InterPro"/>
</dbReference>
<dbReference type="AlphaFoldDB" id="A0A382EKE2"/>
<organism evidence="12">
    <name type="scientific">marine metagenome</name>
    <dbReference type="NCBI Taxonomy" id="408172"/>
    <lineage>
        <taxon>unclassified sequences</taxon>
        <taxon>metagenomes</taxon>
        <taxon>ecological metagenomes</taxon>
    </lineage>
</organism>
<dbReference type="Gene3D" id="1.10.287.130">
    <property type="match status" value="1"/>
</dbReference>
<dbReference type="SMART" id="SM00388">
    <property type="entry name" value="HisKA"/>
    <property type="match status" value="1"/>
</dbReference>
<keyword evidence="6" id="KW-0547">Nucleotide-binding</keyword>
<reference evidence="12" key="1">
    <citation type="submission" date="2018-05" db="EMBL/GenBank/DDBJ databases">
        <authorList>
            <person name="Lanie J.A."/>
            <person name="Ng W.-L."/>
            <person name="Kazmierczak K.M."/>
            <person name="Andrzejewski T.M."/>
            <person name="Davidsen T.M."/>
            <person name="Wayne K.J."/>
            <person name="Tettelin H."/>
            <person name="Glass J.I."/>
            <person name="Rusch D."/>
            <person name="Podicherti R."/>
            <person name="Tsui H.-C.T."/>
            <person name="Winkler M.E."/>
        </authorList>
    </citation>
    <scope>NUCLEOTIDE SEQUENCE</scope>
</reference>
<feature type="non-terminal residue" evidence="12">
    <location>
        <position position="475"/>
    </location>
</feature>
<feature type="domain" description="Histidine kinase" evidence="11">
    <location>
        <begin position="241"/>
        <end position="463"/>
    </location>
</feature>
<dbReference type="Gene3D" id="3.30.450.40">
    <property type="match status" value="1"/>
</dbReference>
<accession>A0A382EKE2</accession>
<name>A0A382EKE2_9ZZZZ</name>
<dbReference type="Pfam" id="PF13185">
    <property type="entry name" value="GAF_2"/>
    <property type="match status" value="1"/>
</dbReference>
<evidence type="ECO:0000256" key="1">
    <source>
        <dbReference type="ARBA" id="ARBA00000085"/>
    </source>
</evidence>
<dbReference type="SUPFAM" id="SSF55781">
    <property type="entry name" value="GAF domain-like"/>
    <property type="match status" value="1"/>
</dbReference>
<evidence type="ECO:0000313" key="12">
    <source>
        <dbReference type="EMBL" id="SVB50373.1"/>
    </source>
</evidence>
<evidence type="ECO:0000256" key="7">
    <source>
        <dbReference type="ARBA" id="ARBA00022777"/>
    </source>
</evidence>
<dbReference type="EMBL" id="UINC01044647">
    <property type="protein sequence ID" value="SVB50373.1"/>
    <property type="molecule type" value="Genomic_DNA"/>
</dbReference>
<dbReference type="Gene3D" id="3.30.565.10">
    <property type="entry name" value="Histidine kinase-like ATPase, C-terminal domain"/>
    <property type="match status" value="1"/>
</dbReference>
<sequence>VTEIIKNSIHYISTKFPSVFLKYLRKQLKASDLKNSSLYDITKVAHSATTLDELYKSIHDNISKLMYADNMFIAIHNEEANVISFPYYIDKFDDFEGTSEEFNASSLTCNCILEGIPILFTKEELLNFSNATLDNKSGIMPKGTISEYWLGCPLIIGEKKIGAIVVQSYEKENKLTSEDRDLLNFVSELVAMVIQRKTLEAEQLEYQSNLETKIRERTKELFFAKEKAESAAQAKSEFLANMSHELRTPLNAIIGFCEILIEDATELKQKGVVSDLGKIHKSGIDLLALINDILDLSKIEVRKVDLNISTFNLKDLIESVKTTLEPYAKINNNKININLPDKQIVLRSDELKIRQILFNLLTNACKNSESNQINLLVTQETSKNVNFLVFKVEDFGVGISKDKMKEIFEPFHHSDIVDNSKIKGTGLGLTISKRYSELLGGYIDVESKEGIGSTFTAYIMQDYNHDRDKRKSIAD</sequence>
<proteinExistence type="predicted"/>
<keyword evidence="4" id="KW-0597">Phosphoprotein</keyword>
<dbReference type="InterPro" id="IPR029016">
    <property type="entry name" value="GAF-like_dom_sf"/>
</dbReference>
<evidence type="ECO:0000256" key="3">
    <source>
        <dbReference type="ARBA" id="ARBA00012438"/>
    </source>
</evidence>
<dbReference type="CDD" id="cd00082">
    <property type="entry name" value="HisKA"/>
    <property type="match status" value="1"/>
</dbReference>
<dbReference type="GO" id="GO:0016020">
    <property type="term" value="C:membrane"/>
    <property type="evidence" value="ECO:0007669"/>
    <property type="project" value="UniProtKB-SubCell"/>
</dbReference>
<dbReference type="Pfam" id="PF00512">
    <property type="entry name" value="HisKA"/>
    <property type="match status" value="1"/>
</dbReference>
<keyword evidence="9" id="KW-0902">Two-component regulatory system</keyword>
<keyword evidence="10" id="KW-0472">Membrane</keyword>
<feature type="non-terminal residue" evidence="12">
    <location>
        <position position="1"/>
    </location>
</feature>
<evidence type="ECO:0000256" key="8">
    <source>
        <dbReference type="ARBA" id="ARBA00022840"/>
    </source>
</evidence>
<dbReference type="PROSITE" id="PS50109">
    <property type="entry name" value="HIS_KIN"/>
    <property type="match status" value="1"/>
</dbReference>
<dbReference type="InterPro" id="IPR004358">
    <property type="entry name" value="Sig_transdc_His_kin-like_C"/>
</dbReference>
<comment type="subcellular location">
    <subcellularLocation>
        <location evidence="2">Membrane</location>
    </subcellularLocation>
</comment>
<keyword evidence="8" id="KW-0067">ATP-binding</keyword>
<dbReference type="SUPFAM" id="SSF47384">
    <property type="entry name" value="Homodimeric domain of signal transducing histidine kinase"/>
    <property type="match status" value="1"/>
</dbReference>
<evidence type="ECO:0000259" key="11">
    <source>
        <dbReference type="PROSITE" id="PS50109"/>
    </source>
</evidence>
<dbReference type="InterPro" id="IPR005467">
    <property type="entry name" value="His_kinase_dom"/>
</dbReference>
<dbReference type="PANTHER" id="PTHR43711:SF26">
    <property type="entry name" value="SENSOR HISTIDINE KINASE RCSC"/>
    <property type="match status" value="1"/>
</dbReference>
<comment type="catalytic activity">
    <reaction evidence="1">
        <text>ATP + protein L-histidine = ADP + protein N-phospho-L-histidine.</text>
        <dbReference type="EC" id="2.7.13.3"/>
    </reaction>
</comment>
<evidence type="ECO:0000256" key="6">
    <source>
        <dbReference type="ARBA" id="ARBA00022741"/>
    </source>
</evidence>
<evidence type="ECO:0000256" key="4">
    <source>
        <dbReference type="ARBA" id="ARBA00022553"/>
    </source>
</evidence>
<evidence type="ECO:0000256" key="10">
    <source>
        <dbReference type="ARBA" id="ARBA00023136"/>
    </source>
</evidence>
<gene>
    <name evidence="12" type="ORF">METZ01_LOCUS203227</name>
</gene>
<evidence type="ECO:0000256" key="9">
    <source>
        <dbReference type="ARBA" id="ARBA00023012"/>
    </source>
</evidence>
<dbReference type="InterPro" id="IPR036097">
    <property type="entry name" value="HisK_dim/P_sf"/>
</dbReference>
<evidence type="ECO:0000256" key="2">
    <source>
        <dbReference type="ARBA" id="ARBA00004370"/>
    </source>
</evidence>
<dbReference type="InterPro" id="IPR003594">
    <property type="entry name" value="HATPase_dom"/>
</dbReference>
<evidence type="ECO:0000256" key="5">
    <source>
        <dbReference type="ARBA" id="ARBA00022679"/>
    </source>
</evidence>
<dbReference type="GO" id="GO:0005524">
    <property type="term" value="F:ATP binding"/>
    <property type="evidence" value="ECO:0007669"/>
    <property type="project" value="UniProtKB-KW"/>
</dbReference>
<dbReference type="InterPro" id="IPR003018">
    <property type="entry name" value="GAF"/>
</dbReference>
<dbReference type="PRINTS" id="PR00344">
    <property type="entry name" value="BCTRLSENSOR"/>
</dbReference>
<dbReference type="SMART" id="SM00387">
    <property type="entry name" value="HATPase_c"/>
    <property type="match status" value="1"/>
</dbReference>
<dbReference type="SUPFAM" id="SSF55874">
    <property type="entry name" value="ATPase domain of HSP90 chaperone/DNA topoisomerase II/histidine kinase"/>
    <property type="match status" value="1"/>
</dbReference>
<dbReference type="FunFam" id="1.10.287.130:FF:000038">
    <property type="entry name" value="Sensory transduction histidine kinase"/>
    <property type="match status" value="1"/>
</dbReference>
<protein>
    <recommendedName>
        <fullName evidence="3">histidine kinase</fullName>
        <ecNumber evidence="3">2.7.13.3</ecNumber>
    </recommendedName>
</protein>
<dbReference type="Pfam" id="PF02518">
    <property type="entry name" value="HATPase_c"/>
    <property type="match status" value="1"/>
</dbReference>
<dbReference type="InterPro" id="IPR036890">
    <property type="entry name" value="HATPase_C_sf"/>
</dbReference>
<dbReference type="PANTHER" id="PTHR43711">
    <property type="entry name" value="TWO-COMPONENT HISTIDINE KINASE"/>
    <property type="match status" value="1"/>
</dbReference>
<keyword evidence="5" id="KW-0808">Transferase</keyword>